<dbReference type="Pfam" id="PF00561">
    <property type="entry name" value="Abhydrolase_1"/>
    <property type="match status" value="1"/>
</dbReference>
<keyword evidence="5" id="KW-1185">Reference proteome</keyword>
<sequence length="386" mass="42532">MVCYFRKWYAARCRIQLLLASEKTSAVVRHTESEGMVTLHDMLYTECPSLTDPERAHMTPTPYLATGLLQTIYATLRVRLRDKESDVSYVRELLVMADGGTVSLDWHTDASLDNADAPIVMVMAGVGGSSREHYIRVVVRALAHSAAGFRVVVFNHRGTAHTPITSARPYDQGFTEDFRAAVKHVRAANPDAKLVGVAFSMGANILTKYIGEEGPRCTLAGAVTVCCPFDVKVTSAAIDESNMLNNHVFQPAVMRTVMRAIERGSHLPLDPAWNLDIDKIMSAKRLSVVEKELITKICGHKSIDEYYENASSIRYVDSIEVPFLAINSLDDRITPARGIPVDKFKTNPNIALVLTPHGGHLGFLTGIPPRIWLTTPIVEFASAVVK</sequence>
<reference evidence="4" key="1">
    <citation type="submission" date="2022-07" db="EMBL/GenBank/DDBJ databases">
        <title>Phylogenomic reconstructions and comparative analyses of Kickxellomycotina fungi.</title>
        <authorList>
            <person name="Reynolds N.K."/>
            <person name="Stajich J.E."/>
            <person name="Barry K."/>
            <person name="Grigoriev I.V."/>
            <person name="Crous P."/>
            <person name="Smith M.E."/>
        </authorList>
    </citation>
    <scope>NUCLEOTIDE SEQUENCE</scope>
    <source>
        <strain evidence="4">NBRC 105414</strain>
    </source>
</reference>
<evidence type="ECO:0000256" key="1">
    <source>
        <dbReference type="ARBA" id="ARBA00010884"/>
    </source>
</evidence>
<dbReference type="InterPro" id="IPR000073">
    <property type="entry name" value="AB_hydrolase_1"/>
</dbReference>
<evidence type="ECO:0000313" key="4">
    <source>
        <dbReference type="EMBL" id="KAJ2784543.1"/>
    </source>
</evidence>
<dbReference type="InterPro" id="IPR012020">
    <property type="entry name" value="ABHD4"/>
</dbReference>
<comment type="similarity">
    <text evidence="1">Belongs to the AB hydrolase superfamily. AB hydrolase 4 family.</text>
</comment>
<comment type="caution">
    <text evidence="4">The sequence shown here is derived from an EMBL/GenBank/DDBJ whole genome shotgun (WGS) entry which is preliminary data.</text>
</comment>
<name>A0A9W8HEX1_9FUNG</name>
<dbReference type="Proteomes" id="UP001140217">
    <property type="component" value="Unassembled WGS sequence"/>
</dbReference>
<dbReference type="EMBL" id="JANBUL010000025">
    <property type="protein sequence ID" value="KAJ2784543.1"/>
    <property type="molecule type" value="Genomic_DNA"/>
</dbReference>
<dbReference type="PANTHER" id="PTHR10794">
    <property type="entry name" value="ABHYDROLASE DOMAIN-CONTAINING PROTEIN"/>
    <property type="match status" value="1"/>
</dbReference>
<organism evidence="4 5">
    <name type="scientific">Coemansia javaensis</name>
    <dbReference type="NCBI Taxonomy" id="2761396"/>
    <lineage>
        <taxon>Eukaryota</taxon>
        <taxon>Fungi</taxon>
        <taxon>Fungi incertae sedis</taxon>
        <taxon>Zoopagomycota</taxon>
        <taxon>Kickxellomycotina</taxon>
        <taxon>Kickxellomycetes</taxon>
        <taxon>Kickxellales</taxon>
        <taxon>Kickxellaceae</taxon>
        <taxon>Coemansia</taxon>
    </lineage>
</organism>
<dbReference type="GO" id="GO:0047372">
    <property type="term" value="F:monoacylglycerol lipase activity"/>
    <property type="evidence" value="ECO:0007669"/>
    <property type="project" value="TreeGrafter"/>
</dbReference>
<dbReference type="GO" id="GO:0034338">
    <property type="term" value="F:short-chain carboxylesterase activity"/>
    <property type="evidence" value="ECO:0007669"/>
    <property type="project" value="TreeGrafter"/>
</dbReference>
<feature type="active site" description="Charge relay system" evidence="2">
    <location>
        <position position="360"/>
    </location>
</feature>
<dbReference type="OrthoDB" id="5954035at2759"/>
<dbReference type="AlphaFoldDB" id="A0A9W8HEX1"/>
<feature type="active site" description="Charge relay system" evidence="2">
    <location>
        <position position="331"/>
    </location>
</feature>
<proteinExistence type="inferred from homology"/>
<accession>A0A9W8HEX1</accession>
<feature type="domain" description="AB hydrolase-1" evidence="3">
    <location>
        <begin position="119"/>
        <end position="366"/>
    </location>
</feature>
<dbReference type="Gene3D" id="3.40.50.1820">
    <property type="entry name" value="alpha/beta hydrolase"/>
    <property type="match status" value="1"/>
</dbReference>
<evidence type="ECO:0000256" key="2">
    <source>
        <dbReference type="PIRSR" id="PIRSR005211-1"/>
    </source>
</evidence>
<dbReference type="PANTHER" id="PTHR10794:SF63">
    <property type="entry name" value="ALPHA_BETA HYDROLASE 1, ISOFORM A"/>
    <property type="match status" value="1"/>
</dbReference>
<protein>
    <recommendedName>
        <fullName evidence="3">AB hydrolase-1 domain-containing protein</fullName>
    </recommendedName>
</protein>
<dbReference type="PIRSF" id="PIRSF005211">
    <property type="entry name" value="Ab_hydro_YheT"/>
    <property type="match status" value="1"/>
</dbReference>
<evidence type="ECO:0000259" key="3">
    <source>
        <dbReference type="Pfam" id="PF00561"/>
    </source>
</evidence>
<dbReference type="InterPro" id="IPR029058">
    <property type="entry name" value="AB_hydrolase_fold"/>
</dbReference>
<evidence type="ECO:0000313" key="5">
    <source>
        <dbReference type="Proteomes" id="UP001140217"/>
    </source>
</evidence>
<gene>
    <name evidence="4" type="ORF">H4R18_001083</name>
</gene>
<feature type="active site" description="Charge relay system" evidence="2">
    <location>
        <position position="200"/>
    </location>
</feature>
<dbReference type="SUPFAM" id="SSF53474">
    <property type="entry name" value="alpha/beta-Hydrolases"/>
    <property type="match status" value="1"/>
</dbReference>
<dbReference type="InterPro" id="IPR050960">
    <property type="entry name" value="AB_hydrolase_4_sf"/>
</dbReference>